<protein>
    <submittedName>
        <fullName evidence="1">Uncharacterized protein</fullName>
    </submittedName>
</protein>
<dbReference type="AlphaFoldDB" id="A0A382X9E6"/>
<gene>
    <name evidence="1" type="ORF">METZ01_LOCUS420651</name>
</gene>
<feature type="non-terminal residue" evidence="1">
    <location>
        <position position="86"/>
    </location>
</feature>
<reference evidence="1" key="1">
    <citation type="submission" date="2018-05" db="EMBL/GenBank/DDBJ databases">
        <authorList>
            <person name="Lanie J.A."/>
            <person name="Ng W.-L."/>
            <person name="Kazmierczak K.M."/>
            <person name="Andrzejewski T.M."/>
            <person name="Davidsen T.M."/>
            <person name="Wayne K.J."/>
            <person name="Tettelin H."/>
            <person name="Glass J.I."/>
            <person name="Rusch D."/>
            <person name="Podicherti R."/>
            <person name="Tsui H.-C.T."/>
            <person name="Winkler M.E."/>
        </authorList>
    </citation>
    <scope>NUCLEOTIDE SEQUENCE</scope>
</reference>
<organism evidence="1">
    <name type="scientific">marine metagenome</name>
    <dbReference type="NCBI Taxonomy" id="408172"/>
    <lineage>
        <taxon>unclassified sequences</taxon>
        <taxon>metagenomes</taxon>
        <taxon>ecological metagenomes</taxon>
    </lineage>
</organism>
<accession>A0A382X9E6</accession>
<name>A0A382X9E6_9ZZZZ</name>
<proteinExistence type="predicted"/>
<evidence type="ECO:0000313" key="1">
    <source>
        <dbReference type="EMBL" id="SVD67797.1"/>
    </source>
</evidence>
<dbReference type="EMBL" id="UINC01166054">
    <property type="protein sequence ID" value="SVD67797.1"/>
    <property type="molecule type" value="Genomic_DNA"/>
</dbReference>
<sequence length="86" mass="9891">MLKIGWFSTGNGKGSLGFINFLLNQISKNSLNASLEFVFCNREFGEADGSDEYINYIFQNKINLITLSSENFQKKNNYKKFSDCRE</sequence>